<dbReference type="InterPro" id="IPR036097">
    <property type="entry name" value="HisK_dim/P_sf"/>
</dbReference>
<gene>
    <name evidence="12" type="ORF">CVS27_03380</name>
</gene>
<feature type="transmembrane region" description="Helical" evidence="10">
    <location>
        <begin position="164"/>
        <end position="184"/>
    </location>
</feature>
<evidence type="ECO:0000256" key="6">
    <source>
        <dbReference type="ARBA" id="ARBA00022679"/>
    </source>
</evidence>
<dbReference type="AlphaFoldDB" id="A0A2S4A063"/>
<reference evidence="12 13" key="1">
    <citation type="submission" date="2018-01" db="EMBL/GenBank/DDBJ databases">
        <title>Arthrobacter sp. nov., from glaciers in China.</title>
        <authorList>
            <person name="Liu Q."/>
            <person name="Xin Y.-H."/>
        </authorList>
    </citation>
    <scope>NUCLEOTIDE SEQUENCE [LARGE SCALE GENOMIC DNA]</scope>
    <source>
        <strain evidence="12 13">HLT2-12-2</strain>
    </source>
</reference>
<evidence type="ECO:0000256" key="10">
    <source>
        <dbReference type="SAM" id="Phobius"/>
    </source>
</evidence>
<comment type="caution">
    <text evidence="12">The sequence shown here is derived from an EMBL/GenBank/DDBJ whole genome shotgun (WGS) entry which is preliminary data.</text>
</comment>
<organism evidence="12 13">
    <name type="scientific">Arthrobacter glacialis</name>
    <dbReference type="NCBI Taxonomy" id="1664"/>
    <lineage>
        <taxon>Bacteria</taxon>
        <taxon>Bacillati</taxon>
        <taxon>Actinomycetota</taxon>
        <taxon>Actinomycetes</taxon>
        <taxon>Micrococcales</taxon>
        <taxon>Micrococcaceae</taxon>
        <taxon>Arthrobacter</taxon>
    </lineage>
</organism>
<dbReference type="GO" id="GO:0005886">
    <property type="term" value="C:plasma membrane"/>
    <property type="evidence" value="ECO:0007669"/>
    <property type="project" value="UniProtKB-SubCell"/>
</dbReference>
<dbReference type="InterPro" id="IPR036890">
    <property type="entry name" value="HATPase_C_sf"/>
</dbReference>
<dbReference type="Gene3D" id="3.30.450.20">
    <property type="entry name" value="PAS domain"/>
    <property type="match status" value="1"/>
</dbReference>
<evidence type="ECO:0000313" key="13">
    <source>
        <dbReference type="Proteomes" id="UP000237061"/>
    </source>
</evidence>
<dbReference type="InterPro" id="IPR004358">
    <property type="entry name" value="Sig_transdc_His_kin-like_C"/>
</dbReference>
<feature type="transmembrane region" description="Helical" evidence="10">
    <location>
        <begin position="33"/>
        <end position="52"/>
    </location>
</feature>
<keyword evidence="8" id="KW-0902">Two-component regulatory system</keyword>
<keyword evidence="13" id="KW-1185">Reference proteome</keyword>
<keyword evidence="9 10" id="KW-0472">Membrane</keyword>
<feature type="transmembrane region" description="Helical" evidence="10">
    <location>
        <begin position="107"/>
        <end position="124"/>
    </location>
</feature>
<keyword evidence="6" id="KW-0808">Transferase</keyword>
<dbReference type="Gene3D" id="1.10.287.130">
    <property type="match status" value="1"/>
</dbReference>
<evidence type="ECO:0000313" key="12">
    <source>
        <dbReference type="EMBL" id="POH74915.1"/>
    </source>
</evidence>
<evidence type="ECO:0000256" key="4">
    <source>
        <dbReference type="ARBA" id="ARBA00012438"/>
    </source>
</evidence>
<dbReference type="SUPFAM" id="SSF55874">
    <property type="entry name" value="ATPase domain of HSP90 chaperone/DNA topoisomerase II/histidine kinase"/>
    <property type="match status" value="1"/>
</dbReference>
<feature type="domain" description="Histidine kinase" evidence="11">
    <location>
        <begin position="342"/>
        <end position="554"/>
    </location>
</feature>
<dbReference type="Proteomes" id="UP000237061">
    <property type="component" value="Unassembled WGS sequence"/>
</dbReference>
<protein>
    <recommendedName>
        <fullName evidence="4">histidine kinase</fullName>
        <ecNumber evidence="4">2.7.13.3</ecNumber>
    </recommendedName>
</protein>
<keyword evidence="10" id="KW-1133">Transmembrane helix</keyword>
<dbReference type="InterPro" id="IPR005467">
    <property type="entry name" value="His_kinase_dom"/>
</dbReference>
<evidence type="ECO:0000256" key="3">
    <source>
        <dbReference type="ARBA" id="ARBA00004236"/>
    </source>
</evidence>
<dbReference type="PANTHER" id="PTHR43711:SF1">
    <property type="entry name" value="HISTIDINE KINASE 1"/>
    <property type="match status" value="1"/>
</dbReference>
<dbReference type="SUPFAM" id="SSF47384">
    <property type="entry name" value="Homodimeric domain of signal transducing histidine kinase"/>
    <property type="match status" value="1"/>
</dbReference>
<comment type="catalytic activity">
    <reaction evidence="1">
        <text>ATP + protein L-histidine = ADP + protein N-phospho-L-histidine.</text>
        <dbReference type="EC" id="2.7.13.3"/>
    </reaction>
</comment>
<proteinExistence type="predicted"/>
<dbReference type="GO" id="GO:0000155">
    <property type="term" value="F:phosphorelay sensor kinase activity"/>
    <property type="evidence" value="ECO:0007669"/>
    <property type="project" value="InterPro"/>
</dbReference>
<keyword evidence="5" id="KW-0597">Phosphoprotein</keyword>
<comment type="subcellular location">
    <subcellularLocation>
        <location evidence="3">Cell membrane</location>
    </subcellularLocation>
</comment>
<dbReference type="SMART" id="SM00387">
    <property type="entry name" value="HATPase_c"/>
    <property type="match status" value="1"/>
</dbReference>
<evidence type="ECO:0000256" key="9">
    <source>
        <dbReference type="ARBA" id="ARBA00023136"/>
    </source>
</evidence>
<feature type="transmembrane region" description="Helical" evidence="10">
    <location>
        <begin position="131"/>
        <end position="149"/>
    </location>
</feature>
<dbReference type="EC" id="2.7.13.3" evidence="4"/>
<dbReference type="InterPro" id="IPR035965">
    <property type="entry name" value="PAS-like_dom_sf"/>
</dbReference>
<evidence type="ECO:0000256" key="1">
    <source>
        <dbReference type="ARBA" id="ARBA00000085"/>
    </source>
</evidence>
<dbReference type="Gene3D" id="3.30.565.10">
    <property type="entry name" value="Histidine kinase-like ATPase, C-terminal domain"/>
    <property type="match status" value="1"/>
</dbReference>
<dbReference type="InterPro" id="IPR013656">
    <property type="entry name" value="PAS_4"/>
</dbReference>
<keyword evidence="10" id="KW-0812">Transmembrane</keyword>
<evidence type="ECO:0000259" key="11">
    <source>
        <dbReference type="PROSITE" id="PS50109"/>
    </source>
</evidence>
<dbReference type="RefSeq" id="WP_103464323.1">
    <property type="nucleotide sequence ID" value="NZ_PPXC01000002.1"/>
</dbReference>
<evidence type="ECO:0000256" key="7">
    <source>
        <dbReference type="ARBA" id="ARBA00022777"/>
    </source>
</evidence>
<dbReference type="InterPro" id="IPR003594">
    <property type="entry name" value="HATPase_dom"/>
</dbReference>
<dbReference type="SMART" id="SM00388">
    <property type="entry name" value="HisKA"/>
    <property type="match status" value="1"/>
</dbReference>
<dbReference type="GO" id="GO:0005509">
    <property type="term" value="F:calcium ion binding"/>
    <property type="evidence" value="ECO:0007669"/>
    <property type="project" value="UniProtKB-ARBA"/>
</dbReference>
<dbReference type="Pfam" id="PF08448">
    <property type="entry name" value="PAS_4"/>
    <property type="match status" value="1"/>
</dbReference>
<dbReference type="Pfam" id="PF00512">
    <property type="entry name" value="HisKA"/>
    <property type="match status" value="1"/>
</dbReference>
<dbReference type="InterPro" id="IPR050736">
    <property type="entry name" value="Sensor_HK_Regulatory"/>
</dbReference>
<dbReference type="CDD" id="cd00082">
    <property type="entry name" value="HisKA"/>
    <property type="match status" value="1"/>
</dbReference>
<name>A0A2S4A063_ARTGL</name>
<evidence type="ECO:0000256" key="5">
    <source>
        <dbReference type="ARBA" id="ARBA00022553"/>
    </source>
</evidence>
<dbReference type="FunFam" id="3.30.565.10:FF:000006">
    <property type="entry name" value="Sensor histidine kinase WalK"/>
    <property type="match status" value="1"/>
</dbReference>
<evidence type="ECO:0000256" key="8">
    <source>
        <dbReference type="ARBA" id="ARBA00023012"/>
    </source>
</evidence>
<dbReference type="FunFam" id="1.10.287.130:FF:000001">
    <property type="entry name" value="Two-component sensor histidine kinase"/>
    <property type="match status" value="1"/>
</dbReference>
<dbReference type="InterPro" id="IPR003661">
    <property type="entry name" value="HisK_dim/P_dom"/>
</dbReference>
<dbReference type="SUPFAM" id="SSF55785">
    <property type="entry name" value="PYP-like sensor domain (PAS domain)"/>
    <property type="match status" value="1"/>
</dbReference>
<evidence type="ECO:0000256" key="2">
    <source>
        <dbReference type="ARBA" id="ARBA00001968"/>
    </source>
</evidence>
<feature type="transmembrane region" description="Helical" evidence="10">
    <location>
        <begin position="58"/>
        <end position="78"/>
    </location>
</feature>
<dbReference type="PANTHER" id="PTHR43711">
    <property type="entry name" value="TWO-COMPONENT HISTIDINE KINASE"/>
    <property type="match status" value="1"/>
</dbReference>
<accession>A0A2S4A063</accession>
<comment type="cofactor">
    <cofactor evidence="2">
        <name>a divalent metal cation</name>
        <dbReference type="ChEBI" id="CHEBI:60240"/>
    </cofactor>
</comment>
<dbReference type="CDD" id="cd00075">
    <property type="entry name" value="HATPase"/>
    <property type="match status" value="1"/>
</dbReference>
<dbReference type="Pfam" id="PF02518">
    <property type="entry name" value="HATPase_c"/>
    <property type="match status" value="1"/>
</dbReference>
<dbReference type="EMBL" id="PPXC01000002">
    <property type="protein sequence ID" value="POH74915.1"/>
    <property type="molecule type" value="Genomic_DNA"/>
</dbReference>
<keyword evidence="7 12" id="KW-0418">Kinase</keyword>
<dbReference type="PROSITE" id="PS50109">
    <property type="entry name" value="HIS_KIN"/>
    <property type="match status" value="1"/>
</dbReference>
<sequence>MEVLMPHLGKQQKSVRFLGWLHPLRRRVFLTQLPLTLVMVVAVCIAVLVYPTSFGEPLFIAALALHALLFVAAIAVPWQKLPRGAFLVLPYLDFVAIGLFRGGNQQFLTAVGLLIFFPVFWLASSGLAKRTSIVVSVTAALLIVWFPVLTSPTGFTPEQLAKPLLFPLVVLAYAITVVAVTNTVNVQRKALEAKDVELRAALDASQQRERLLATVVDTVAVGVVVVDAAGNDMLMDATQRALHDHAVPEHIPDPEESELVVFSVDAVTLLAAEERPVRRAIRGEAFTNYQVWLGTGDQARAVSTAARPILDENGNFDGAVIAFHDITEMMAALEAKNDFVANVSHEFRTPLTSIQGYLEMALDEQEQLPAEVRGYLNIASRNVDRLSSLVSDLLTTDSLTLQLSRTDFATLVSESVSSAAPAAELNKLGLVTEMQGPLEVFIDVRRIGQVLDNFVSNAVKYSPDGGTITVRAWAEGTDLWCEVRDTGMGMNSEEQAEAFTKFFRARSAMARSIPGIGLGLMISRTIVAKHGGTISLSSEPGAGTTIGFVLPGCLSLGSGIPGRGVQRKSVFDSAQ</sequence>
<dbReference type="PRINTS" id="PR00344">
    <property type="entry name" value="BCTRLSENSOR"/>
</dbReference>